<dbReference type="InterPro" id="IPR023996">
    <property type="entry name" value="TonB-dep_OMP_SusC/RagA"/>
</dbReference>
<dbReference type="NCBIfam" id="TIGR04057">
    <property type="entry name" value="SusC_RagA_signa"/>
    <property type="match status" value="1"/>
</dbReference>
<evidence type="ECO:0000256" key="7">
    <source>
        <dbReference type="ARBA" id="ARBA00023136"/>
    </source>
</evidence>
<keyword evidence="5 12" id="KW-0732">Signal</keyword>
<feature type="signal peptide" evidence="12">
    <location>
        <begin position="1"/>
        <end position="22"/>
    </location>
</feature>
<dbReference type="InterPro" id="IPR039426">
    <property type="entry name" value="TonB-dep_rcpt-like"/>
</dbReference>
<keyword evidence="4 10" id="KW-0812">Transmembrane</keyword>
<dbReference type="Gene3D" id="2.40.170.20">
    <property type="entry name" value="TonB-dependent receptor, beta-barrel domain"/>
    <property type="match status" value="1"/>
</dbReference>
<dbReference type="InterPro" id="IPR023997">
    <property type="entry name" value="TonB-dep_OMP_SusC/RagA_CS"/>
</dbReference>
<gene>
    <name evidence="15" type="ORF">EG352_11885</name>
</gene>
<feature type="chain" id="PRO_5042090045" evidence="12">
    <location>
        <begin position="23"/>
        <end position="1015"/>
    </location>
</feature>
<dbReference type="InterPro" id="IPR037066">
    <property type="entry name" value="Plug_dom_sf"/>
</dbReference>
<evidence type="ECO:0000259" key="13">
    <source>
        <dbReference type="Pfam" id="PF00593"/>
    </source>
</evidence>
<keyword evidence="7 10" id="KW-0472">Membrane</keyword>
<dbReference type="GO" id="GO:0044718">
    <property type="term" value="P:siderophore transmembrane transport"/>
    <property type="evidence" value="ECO:0007669"/>
    <property type="project" value="TreeGrafter"/>
</dbReference>
<dbReference type="GO" id="GO:0015344">
    <property type="term" value="F:siderophore uptake transmembrane transporter activity"/>
    <property type="evidence" value="ECO:0007669"/>
    <property type="project" value="TreeGrafter"/>
</dbReference>
<evidence type="ECO:0000313" key="16">
    <source>
        <dbReference type="Proteomes" id="UP000269015"/>
    </source>
</evidence>
<evidence type="ECO:0000256" key="10">
    <source>
        <dbReference type="PROSITE-ProRule" id="PRU01360"/>
    </source>
</evidence>
<keyword evidence="9 10" id="KW-0998">Cell outer membrane</keyword>
<sequence length="1015" mass="112695">MKKLNTSLLVLVLTSSIAVTNAQQKKDTMKTKEIEGVVVTALGIKREKRSLGYSTTEVKGDQVSNVPVANVSDALAGQVAGLNITQSGTMGGSANVVIRGIKSLTSSNQALIVVDGTPINNDTFNQANMSSGGGGYDYANGMADINPNDIESVNVLKGAAASALYGSRGMNGVVMITTKKGKKSRKIGVEFNSSITLGTVDKSTLPKYQHEYGGGTSGKSFYNVDLVNGYPDINGDGILDANIVNTYNDSSFGTRFDPNLLVYNWDSQYPYLPGYLKPTPWVAGKDPNMIWNTSAIYQNSIAFSAGNDKGKYRVGYTNFYQQGALVNSEIKKNTLDFSADYNFTDKLSLFTNISYINTRGKGRAYTGYEARNPMQGFRGWWNMGVDMNKQREAYVLTRKNVTWNIQDWETQTVGYTDNYFFNRYENYETDTRNRYFGNVGLNYKFTDWLNFMGRYTFDTFDDIREERVAKGSSDQGRLSNGGNGEYYVMMQKVYEMNYDGIFNINKNLGSDFNLNGNLGFNLRRNKRYGMSIATNAGLKVPWLYSITNSAEPLTEKNLEDFDNTKTNIGLFAQASLGYKNMLFIDGSYRRDKSSTLPSSKRSYGYYSVSGSFVFSELLKNKDKINFGKVRFNYAEVGNDTDAYNLRNTYIFNPGFNDSFNASSSSISKNPELGPERMKEMEAGLEMGFFRNRLSFDVSVYKQKTEDLITPTDISGSSGFKKMWVNAGNIENKGIEARLTVVPVKTTNFTWELTGNWSKNKSTVTHINGDNDFLPLAKMWNVTSGAKLGESTGTIRGTDFVYLNGEKVVGKDGLYLTTKNTSPQEVIGDAIPKWRGSIMNTFRYKNFSLSFLIDMKKGGDVYSQDMAFGLLSGLYEETAGLNDLGKPLRNSLANGGGIILPGVKADGSPNDIRTGFTNVNNPYSSNRAPEKMHVYDGSFVKLRNVTISYKLPKEILENTFIESLTFSVIGRNLWIIHKNLPYSDPESLMTSGNAIGFQNGAHPTYKEIGASVKVEF</sequence>
<evidence type="ECO:0000256" key="1">
    <source>
        <dbReference type="ARBA" id="ARBA00004571"/>
    </source>
</evidence>
<reference evidence="15 16" key="1">
    <citation type="submission" date="2018-11" db="EMBL/GenBank/DDBJ databases">
        <title>Proposal to divide the Flavobacteriaceae and reorganize its genera based on Amino Acid Identity values calculated from whole genome sequences.</title>
        <authorList>
            <person name="Nicholson A.C."/>
            <person name="Gulvik C.A."/>
            <person name="Whitney A.M."/>
            <person name="Humrighouse B.W."/>
            <person name="Bell M."/>
            <person name="Holmes B."/>
            <person name="Steigerwalt A.G."/>
            <person name="Villarma A."/>
            <person name="Sheth M."/>
            <person name="Batra D."/>
            <person name="Pryor J."/>
            <person name="Bernardet J.-F."/>
            <person name="Hugo C."/>
            <person name="Kampfer P."/>
            <person name="Newman J."/>
            <person name="McQuiston J.R."/>
        </authorList>
    </citation>
    <scope>NUCLEOTIDE SEQUENCE [LARGE SCALE GENOMIC DNA]</scope>
    <source>
        <strain evidence="15 16">H5559</strain>
    </source>
</reference>
<evidence type="ECO:0000256" key="3">
    <source>
        <dbReference type="ARBA" id="ARBA00022452"/>
    </source>
</evidence>
<proteinExistence type="inferred from homology"/>
<protein>
    <submittedName>
        <fullName evidence="15">SusC/RagA family TonB-linked outer membrane protein</fullName>
    </submittedName>
</protein>
<dbReference type="RefSeq" id="WP_123861746.1">
    <property type="nucleotide sequence ID" value="NZ_CP033930.1"/>
</dbReference>
<dbReference type="Pfam" id="PF00593">
    <property type="entry name" value="TonB_dep_Rec_b-barrel"/>
    <property type="match status" value="1"/>
</dbReference>
<evidence type="ECO:0000313" key="15">
    <source>
        <dbReference type="EMBL" id="AZB18434.1"/>
    </source>
</evidence>
<comment type="subcellular location">
    <subcellularLocation>
        <location evidence="1 10">Cell outer membrane</location>
        <topology evidence="1 10">Multi-pass membrane protein</topology>
    </subcellularLocation>
</comment>
<evidence type="ECO:0000256" key="11">
    <source>
        <dbReference type="RuleBase" id="RU003357"/>
    </source>
</evidence>
<dbReference type="PROSITE" id="PS52016">
    <property type="entry name" value="TONB_DEPENDENT_REC_3"/>
    <property type="match status" value="1"/>
</dbReference>
<evidence type="ECO:0000256" key="6">
    <source>
        <dbReference type="ARBA" id="ARBA00023077"/>
    </source>
</evidence>
<dbReference type="Pfam" id="PF07715">
    <property type="entry name" value="Plug"/>
    <property type="match status" value="1"/>
</dbReference>
<keyword evidence="3 10" id="KW-1134">Transmembrane beta strand</keyword>
<name>A0AAD1DVQ5_CHRID</name>
<dbReference type="Gene3D" id="2.170.130.10">
    <property type="entry name" value="TonB-dependent receptor, plug domain"/>
    <property type="match status" value="1"/>
</dbReference>
<keyword evidence="6 11" id="KW-0798">TonB box</keyword>
<evidence type="ECO:0000256" key="9">
    <source>
        <dbReference type="ARBA" id="ARBA00023237"/>
    </source>
</evidence>
<evidence type="ECO:0000259" key="14">
    <source>
        <dbReference type="Pfam" id="PF07715"/>
    </source>
</evidence>
<dbReference type="Proteomes" id="UP000269015">
    <property type="component" value="Chromosome"/>
</dbReference>
<evidence type="ECO:0000256" key="8">
    <source>
        <dbReference type="ARBA" id="ARBA00023170"/>
    </source>
</evidence>
<evidence type="ECO:0000256" key="2">
    <source>
        <dbReference type="ARBA" id="ARBA00022448"/>
    </source>
</evidence>
<dbReference type="SUPFAM" id="SSF56935">
    <property type="entry name" value="Porins"/>
    <property type="match status" value="1"/>
</dbReference>
<accession>A0AAD1DVQ5</accession>
<evidence type="ECO:0000256" key="5">
    <source>
        <dbReference type="ARBA" id="ARBA00022729"/>
    </source>
</evidence>
<dbReference type="NCBIfam" id="TIGR04056">
    <property type="entry name" value="OMP_RagA_SusC"/>
    <property type="match status" value="1"/>
</dbReference>
<dbReference type="GO" id="GO:0009279">
    <property type="term" value="C:cell outer membrane"/>
    <property type="evidence" value="ECO:0007669"/>
    <property type="project" value="UniProtKB-SubCell"/>
</dbReference>
<dbReference type="AlphaFoldDB" id="A0AAD1DVQ5"/>
<evidence type="ECO:0000256" key="4">
    <source>
        <dbReference type="ARBA" id="ARBA00022692"/>
    </source>
</evidence>
<feature type="domain" description="TonB-dependent receptor plug" evidence="14">
    <location>
        <begin position="48"/>
        <end position="173"/>
    </location>
</feature>
<evidence type="ECO:0000256" key="12">
    <source>
        <dbReference type="SAM" id="SignalP"/>
    </source>
</evidence>
<dbReference type="InterPro" id="IPR036942">
    <property type="entry name" value="Beta-barrel_TonB_sf"/>
</dbReference>
<dbReference type="EMBL" id="CP033930">
    <property type="protein sequence ID" value="AZB18434.1"/>
    <property type="molecule type" value="Genomic_DNA"/>
</dbReference>
<dbReference type="PANTHER" id="PTHR30069:SF29">
    <property type="entry name" value="HEMOGLOBIN AND HEMOGLOBIN-HAPTOGLOBIN-BINDING PROTEIN 1-RELATED"/>
    <property type="match status" value="1"/>
</dbReference>
<comment type="similarity">
    <text evidence="10 11">Belongs to the TonB-dependent receptor family.</text>
</comment>
<dbReference type="InterPro" id="IPR012910">
    <property type="entry name" value="Plug_dom"/>
</dbReference>
<keyword evidence="2 10" id="KW-0813">Transport</keyword>
<dbReference type="InterPro" id="IPR000531">
    <property type="entry name" value="Beta-barrel_TonB"/>
</dbReference>
<keyword evidence="8" id="KW-0675">Receptor</keyword>
<feature type="domain" description="TonB-dependent receptor-like beta-barrel" evidence="13">
    <location>
        <begin position="491"/>
        <end position="951"/>
    </location>
</feature>
<dbReference type="PANTHER" id="PTHR30069">
    <property type="entry name" value="TONB-DEPENDENT OUTER MEMBRANE RECEPTOR"/>
    <property type="match status" value="1"/>
</dbReference>
<organism evidence="15 16">
    <name type="scientific">Chryseobacterium indologenes</name>
    <name type="common">Flavobacterium indologenes</name>
    <dbReference type="NCBI Taxonomy" id="253"/>
    <lineage>
        <taxon>Bacteria</taxon>
        <taxon>Pseudomonadati</taxon>
        <taxon>Bacteroidota</taxon>
        <taxon>Flavobacteriia</taxon>
        <taxon>Flavobacteriales</taxon>
        <taxon>Weeksellaceae</taxon>
        <taxon>Chryseobacterium group</taxon>
        <taxon>Chryseobacterium</taxon>
    </lineage>
</organism>